<sequence>MHGAAAPKRRGALGLGLLLAAFTGIAIWQVTLIPEPPGYTPVGATAMPAAVAAVLAVLVLAYLVASWRGRSPDALHDEVEGPLPGRVARSAWMVAGLAALVLLTPGFGIGAAGVPAFALIARAFDSRRWLRDLLIGLAVSGALWLLFQQLLGLQLGPFVHWPG</sequence>
<comment type="caution">
    <text evidence="3">The sequence shown here is derived from an EMBL/GenBank/DDBJ whole genome shotgun (WGS) entry which is preliminary data.</text>
</comment>
<dbReference type="Pfam" id="PF07331">
    <property type="entry name" value="TctB"/>
    <property type="match status" value="1"/>
</dbReference>
<feature type="transmembrane region" description="Helical" evidence="1">
    <location>
        <begin position="12"/>
        <end position="33"/>
    </location>
</feature>
<dbReference type="InterPro" id="IPR009936">
    <property type="entry name" value="DUF1468"/>
</dbReference>
<keyword evidence="1" id="KW-1133">Transmembrane helix</keyword>
<evidence type="ECO:0000313" key="4">
    <source>
        <dbReference type="EMBL" id="TCP09996.1"/>
    </source>
</evidence>
<evidence type="ECO:0000259" key="2">
    <source>
        <dbReference type="Pfam" id="PF07331"/>
    </source>
</evidence>
<feature type="domain" description="DUF1468" evidence="2">
    <location>
        <begin position="15"/>
        <end position="155"/>
    </location>
</feature>
<reference evidence="4 6" key="2">
    <citation type="submission" date="2019-03" db="EMBL/GenBank/DDBJ databases">
        <title>Genomic Encyclopedia of Type Strains, Phase IV (KMG-IV): sequencing the most valuable type-strain genomes for metagenomic binning, comparative biology and taxonomic classification.</title>
        <authorList>
            <person name="Goeker M."/>
        </authorList>
    </citation>
    <scope>NUCLEOTIDE SEQUENCE [LARGE SCALE GENOMIC DNA]</scope>
    <source>
        <strain evidence="4 6">DSM 15264</strain>
    </source>
</reference>
<keyword evidence="5" id="KW-1185">Reference proteome</keyword>
<dbReference type="AlphaFoldDB" id="A0A2S5T6M9"/>
<dbReference type="EMBL" id="PSNY01000005">
    <property type="protein sequence ID" value="PPE70654.1"/>
    <property type="molecule type" value="Genomic_DNA"/>
</dbReference>
<accession>A0A2S5T6M9</accession>
<evidence type="ECO:0000313" key="6">
    <source>
        <dbReference type="Proteomes" id="UP000294772"/>
    </source>
</evidence>
<proteinExistence type="predicted"/>
<dbReference type="Proteomes" id="UP000294772">
    <property type="component" value="Unassembled WGS sequence"/>
</dbReference>
<organism evidence="3 5">
    <name type="scientific">Caldimonas thermodepolymerans</name>
    <dbReference type="NCBI Taxonomy" id="215580"/>
    <lineage>
        <taxon>Bacteria</taxon>
        <taxon>Pseudomonadati</taxon>
        <taxon>Pseudomonadota</taxon>
        <taxon>Betaproteobacteria</taxon>
        <taxon>Burkholderiales</taxon>
        <taxon>Sphaerotilaceae</taxon>
        <taxon>Caldimonas</taxon>
    </lineage>
</organism>
<evidence type="ECO:0000256" key="1">
    <source>
        <dbReference type="SAM" id="Phobius"/>
    </source>
</evidence>
<feature type="transmembrane region" description="Helical" evidence="1">
    <location>
        <begin position="45"/>
        <end position="65"/>
    </location>
</feature>
<keyword evidence="1" id="KW-0812">Transmembrane</keyword>
<dbReference type="EMBL" id="SLXF01000001">
    <property type="protein sequence ID" value="TCP09996.1"/>
    <property type="molecule type" value="Genomic_DNA"/>
</dbReference>
<dbReference type="RefSeq" id="WP_104356743.1">
    <property type="nucleotide sequence ID" value="NZ_CALFFA010000021.1"/>
</dbReference>
<dbReference type="OrthoDB" id="8900445at2"/>
<gene>
    <name evidence="3" type="ORF">C1702_05780</name>
    <name evidence="4" type="ORF">EV676_101580</name>
</gene>
<reference evidence="3 5" key="1">
    <citation type="submission" date="2018-02" db="EMBL/GenBank/DDBJ databases">
        <title>Reclassifiation of [Polyangium] brachysporum DSM 7029 as Guopingzhaonella breviflexa gen. nov., sp. nov., a member of the family Comamonadaceae.</title>
        <authorList>
            <person name="Tang B."/>
        </authorList>
    </citation>
    <scope>NUCLEOTIDE SEQUENCE [LARGE SCALE GENOMIC DNA]</scope>
    <source>
        <strain evidence="3 5">DSM 15344</strain>
    </source>
</reference>
<evidence type="ECO:0000313" key="3">
    <source>
        <dbReference type="EMBL" id="PPE70654.1"/>
    </source>
</evidence>
<name>A0A2S5T6M9_9BURK</name>
<dbReference type="Proteomes" id="UP000239406">
    <property type="component" value="Unassembled WGS sequence"/>
</dbReference>
<feature type="transmembrane region" description="Helical" evidence="1">
    <location>
        <begin position="91"/>
        <end position="121"/>
    </location>
</feature>
<feature type="transmembrane region" description="Helical" evidence="1">
    <location>
        <begin position="133"/>
        <end position="151"/>
    </location>
</feature>
<keyword evidence="1" id="KW-0472">Membrane</keyword>
<evidence type="ECO:0000313" key="5">
    <source>
        <dbReference type="Proteomes" id="UP000239406"/>
    </source>
</evidence>
<protein>
    <submittedName>
        <fullName evidence="4">Tricarboxylic transport membrane protein</fullName>
    </submittedName>
</protein>